<name>A0A4Y2WII9_ARAVE</name>
<evidence type="ECO:0000256" key="1">
    <source>
        <dbReference type="SAM" id="SignalP"/>
    </source>
</evidence>
<dbReference type="Proteomes" id="UP000499080">
    <property type="component" value="Unassembled WGS sequence"/>
</dbReference>
<reference evidence="2 3" key="1">
    <citation type="journal article" date="2019" name="Sci. Rep.">
        <title>Orb-weaving spider Araneus ventricosus genome elucidates the spidroin gene catalogue.</title>
        <authorList>
            <person name="Kono N."/>
            <person name="Nakamura H."/>
            <person name="Ohtoshi R."/>
            <person name="Moran D.A.P."/>
            <person name="Shinohara A."/>
            <person name="Yoshida Y."/>
            <person name="Fujiwara M."/>
            <person name="Mori M."/>
            <person name="Tomita M."/>
            <person name="Arakawa K."/>
        </authorList>
    </citation>
    <scope>NUCLEOTIDE SEQUENCE [LARGE SCALE GENOMIC DNA]</scope>
</reference>
<evidence type="ECO:0000313" key="2">
    <source>
        <dbReference type="EMBL" id="GBO37029.1"/>
    </source>
</evidence>
<evidence type="ECO:0000313" key="3">
    <source>
        <dbReference type="Proteomes" id="UP000499080"/>
    </source>
</evidence>
<organism evidence="2 3">
    <name type="scientific">Araneus ventricosus</name>
    <name type="common">Orbweaver spider</name>
    <name type="synonym">Epeira ventricosa</name>
    <dbReference type="NCBI Taxonomy" id="182803"/>
    <lineage>
        <taxon>Eukaryota</taxon>
        <taxon>Metazoa</taxon>
        <taxon>Ecdysozoa</taxon>
        <taxon>Arthropoda</taxon>
        <taxon>Chelicerata</taxon>
        <taxon>Arachnida</taxon>
        <taxon>Araneae</taxon>
        <taxon>Araneomorphae</taxon>
        <taxon>Entelegynae</taxon>
        <taxon>Araneoidea</taxon>
        <taxon>Araneidae</taxon>
        <taxon>Araneus</taxon>
    </lineage>
</organism>
<keyword evidence="1" id="KW-0732">Signal</keyword>
<keyword evidence="3" id="KW-1185">Reference proteome</keyword>
<feature type="signal peptide" evidence="1">
    <location>
        <begin position="1"/>
        <end position="23"/>
    </location>
</feature>
<gene>
    <name evidence="2" type="ORF">AVEN_56388_1</name>
</gene>
<dbReference type="EMBL" id="BGPR01061350">
    <property type="protein sequence ID" value="GBO37029.1"/>
    <property type="molecule type" value="Genomic_DNA"/>
</dbReference>
<evidence type="ECO:0008006" key="4">
    <source>
        <dbReference type="Google" id="ProtNLM"/>
    </source>
</evidence>
<protein>
    <recommendedName>
        <fullName evidence="4">Secreted protein</fullName>
    </recommendedName>
</protein>
<proteinExistence type="predicted"/>
<feature type="chain" id="PRO_5021421186" description="Secreted protein" evidence="1">
    <location>
        <begin position="24"/>
        <end position="87"/>
    </location>
</feature>
<accession>A0A4Y2WII9</accession>
<dbReference type="AlphaFoldDB" id="A0A4Y2WII9"/>
<comment type="caution">
    <text evidence="2">The sequence shown here is derived from an EMBL/GenBank/DDBJ whole genome shotgun (WGS) entry which is preliminary data.</text>
</comment>
<sequence length="87" mass="9849">MTPTLNTIRMMLFILGLSQFVSGFHAKKWKGEADGMCGNNGKVQLPALQQNPFTASLTTITQNRNIYFLRSGSIMHAFKRHHSEPRK</sequence>